<dbReference type="PANTHER" id="PTHR33064:SF37">
    <property type="entry name" value="RIBONUCLEASE H"/>
    <property type="match status" value="1"/>
</dbReference>
<dbReference type="InterPro" id="IPR043502">
    <property type="entry name" value="DNA/RNA_pol_sf"/>
</dbReference>
<dbReference type="InterPro" id="IPR043128">
    <property type="entry name" value="Rev_trsase/Diguanyl_cyclase"/>
</dbReference>
<keyword evidence="2" id="KW-0496">Mitochondrion</keyword>
<dbReference type="SUPFAM" id="SSF56672">
    <property type="entry name" value="DNA/RNA polymerases"/>
    <property type="match status" value="1"/>
</dbReference>
<accession>A0A2T3ZR85</accession>
<keyword evidence="4" id="KW-1185">Reference proteome</keyword>
<dbReference type="GO" id="GO:0005739">
    <property type="term" value="C:mitochondrion"/>
    <property type="evidence" value="ECO:0007669"/>
    <property type="project" value="UniProtKB-SubCell"/>
</dbReference>
<evidence type="ECO:0000313" key="3">
    <source>
        <dbReference type="EMBL" id="PTB47314.1"/>
    </source>
</evidence>
<evidence type="ECO:0000256" key="1">
    <source>
        <dbReference type="ARBA" id="ARBA00004173"/>
    </source>
</evidence>
<dbReference type="AlphaFoldDB" id="A0A2T3ZR85"/>
<dbReference type="RefSeq" id="XP_024766991.1">
    <property type="nucleotide sequence ID" value="XM_024911454.1"/>
</dbReference>
<dbReference type="PANTHER" id="PTHR33064">
    <property type="entry name" value="POL PROTEIN"/>
    <property type="match status" value="1"/>
</dbReference>
<comment type="subcellular location">
    <subcellularLocation>
        <location evidence="1">Mitochondrion</location>
    </subcellularLocation>
</comment>
<dbReference type="STRING" id="983964.A0A2T3ZR85"/>
<protein>
    <recommendedName>
        <fullName evidence="5">Reverse transcriptase/retrotransposon-derived protein RNase H-like domain-containing protein</fullName>
    </recommendedName>
</protein>
<dbReference type="InterPro" id="IPR051320">
    <property type="entry name" value="Viral_Replic_Matur_Polypro"/>
</dbReference>
<gene>
    <name evidence="3" type="ORF">M431DRAFT_102539</name>
</gene>
<reference evidence="3 4" key="1">
    <citation type="submission" date="2016-07" db="EMBL/GenBank/DDBJ databases">
        <title>Multiple horizontal gene transfer events from other fungi enriched the ability of initially mycotrophic Trichoderma (Ascomycota) to feed on dead plant biomass.</title>
        <authorList>
            <consortium name="DOE Joint Genome Institute"/>
            <person name="Aerts A."/>
            <person name="Atanasova L."/>
            <person name="Chenthamara K."/>
            <person name="Zhang J."/>
            <person name="Grujic M."/>
            <person name="Henrissat B."/>
            <person name="Kuo A."/>
            <person name="Salamov A."/>
            <person name="Lipzen A."/>
            <person name="Labutti K."/>
            <person name="Barry K."/>
            <person name="Miao Y."/>
            <person name="Rahimi M.J."/>
            <person name="Shen Q."/>
            <person name="Grigoriev I.V."/>
            <person name="Kubicek C.P."/>
            <person name="Druzhinina I.S."/>
        </authorList>
    </citation>
    <scope>NUCLEOTIDE SEQUENCE [LARGE SCALE GENOMIC DNA]</scope>
    <source>
        <strain evidence="3 4">CBS 226.95</strain>
    </source>
</reference>
<evidence type="ECO:0008006" key="5">
    <source>
        <dbReference type="Google" id="ProtNLM"/>
    </source>
</evidence>
<evidence type="ECO:0000256" key="2">
    <source>
        <dbReference type="ARBA" id="ARBA00023128"/>
    </source>
</evidence>
<organism evidence="3 4">
    <name type="scientific">Trichoderma harzianum CBS 226.95</name>
    <dbReference type="NCBI Taxonomy" id="983964"/>
    <lineage>
        <taxon>Eukaryota</taxon>
        <taxon>Fungi</taxon>
        <taxon>Dikarya</taxon>
        <taxon>Ascomycota</taxon>
        <taxon>Pezizomycotina</taxon>
        <taxon>Sordariomycetes</taxon>
        <taxon>Hypocreomycetidae</taxon>
        <taxon>Hypocreales</taxon>
        <taxon>Hypocreaceae</taxon>
        <taxon>Trichoderma</taxon>
    </lineage>
</organism>
<proteinExistence type="predicted"/>
<feature type="non-terminal residue" evidence="3">
    <location>
        <position position="1"/>
    </location>
</feature>
<evidence type="ECO:0000313" key="4">
    <source>
        <dbReference type="Proteomes" id="UP000241690"/>
    </source>
</evidence>
<dbReference type="Gene3D" id="3.30.70.270">
    <property type="match status" value="1"/>
</dbReference>
<dbReference type="GeneID" id="36620013"/>
<dbReference type="EMBL" id="KZ679763">
    <property type="protein sequence ID" value="PTB47314.1"/>
    <property type="molecule type" value="Genomic_DNA"/>
</dbReference>
<sequence>SFLSLVNYYQRFIRNYSKIIIPLTDLTKKDPNDKVKKNQPIRYIGKALKAFKALKKAITNAPVL</sequence>
<dbReference type="Proteomes" id="UP000241690">
    <property type="component" value="Unassembled WGS sequence"/>
</dbReference>
<name>A0A2T3ZR85_TRIHA</name>